<keyword evidence="3" id="KW-1185">Reference proteome</keyword>
<evidence type="ECO:0000313" key="3">
    <source>
        <dbReference type="Proteomes" id="UP001341840"/>
    </source>
</evidence>
<evidence type="ECO:0000313" key="2">
    <source>
        <dbReference type="EMBL" id="MED6141232.1"/>
    </source>
</evidence>
<organism evidence="2 3">
    <name type="scientific">Stylosanthes scabra</name>
    <dbReference type="NCBI Taxonomy" id="79078"/>
    <lineage>
        <taxon>Eukaryota</taxon>
        <taxon>Viridiplantae</taxon>
        <taxon>Streptophyta</taxon>
        <taxon>Embryophyta</taxon>
        <taxon>Tracheophyta</taxon>
        <taxon>Spermatophyta</taxon>
        <taxon>Magnoliopsida</taxon>
        <taxon>eudicotyledons</taxon>
        <taxon>Gunneridae</taxon>
        <taxon>Pentapetalae</taxon>
        <taxon>rosids</taxon>
        <taxon>fabids</taxon>
        <taxon>Fabales</taxon>
        <taxon>Fabaceae</taxon>
        <taxon>Papilionoideae</taxon>
        <taxon>50 kb inversion clade</taxon>
        <taxon>dalbergioids sensu lato</taxon>
        <taxon>Dalbergieae</taxon>
        <taxon>Pterocarpus clade</taxon>
        <taxon>Stylosanthes</taxon>
    </lineage>
</organism>
<gene>
    <name evidence="2" type="ORF">PIB30_101201</name>
</gene>
<accession>A0ABU6SXN5</accession>
<sequence length="219" mass="23948">NPQSSTSGTNINALLMQLLKLMMEKLGPMGARLETFERALLASQGLLLQLLELTKKQHQQHDTVKTMVPTPPPVDIEPAAPQNSVENQNLNSIDGSNGTTLVNANNFQEQTSRELLSVETYLINPQLMVNETRVCNTPTHWASGVSKVSNPCSSRNKRSQSLSDVGPDTLCMSMQSQPTLLGSLNINAISGKPPKHPRVAYLQSKTHNGSWPLNLSRLT</sequence>
<dbReference type="EMBL" id="JASCZI010063344">
    <property type="protein sequence ID" value="MED6141232.1"/>
    <property type="molecule type" value="Genomic_DNA"/>
</dbReference>
<dbReference type="Proteomes" id="UP001341840">
    <property type="component" value="Unassembled WGS sequence"/>
</dbReference>
<proteinExistence type="predicted"/>
<name>A0ABU6SXN5_9FABA</name>
<reference evidence="2 3" key="1">
    <citation type="journal article" date="2023" name="Plants (Basel)">
        <title>Bridging the Gap: Combining Genomics and Transcriptomics Approaches to Understand Stylosanthes scabra, an Orphan Legume from the Brazilian Caatinga.</title>
        <authorList>
            <person name="Ferreira-Neto J.R.C."/>
            <person name="da Silva M.D."/>
            <person name="Binneck E."/>
            <person name="de Melo N.F."/>
            <person name="da Silva R.H."/>
            <person name="de Melo A.L.T.M."/>
            <person name="Pandolfi V."/>
            <person name="Bustamante F.O."/>
            <person name="Brasileiro-Vidal A.C."/>
            <person name="Benko-Iseppon A.M."/>
        </authorList>
    </citation>
    <scope>NUCLEOTIDE SEQUENCE [LARGE SCALE GENOMIC DNA]</scope>
    <source>
        <tissue evidence="2">Leaves</tissue>
    </source>
</reference>
<feature type="region of interest" description="Disordered" evidence="1">
    <location>
        <begin position="145"/>
        <end position="166"/>
    </location>
</feature>
<protein>
    <submittedName>
        <fullName evidence="2">Uncharacterized protein</fullName>
    </submittedName>
</protein>
<evidence type="ECO:0000256" key="1">
    <source>
        <dbReference type="SAM" id="MobiDB-lite"/>
    </source>
</evidence>
<comment type="caution">
    <text evidence="2">The sequence shown here is derived from an EMBL/GenBank/DDBJ whole genome shotgun (WGS) entry which is preliminary data.</text>
</comment>
<feature type="non-terminal residue" evidence="2">
    <location>
        <position position="1"/>
    </location>
</feature>
<feature type="compositionally biased region" description="Polar residues" evidence="1">
    <location>
        <begin position="145"/>
        <end position="163"/>
    </location>
</feature>